<dbReference type="RefSeq" id="WP_179647845.1">
    <property type="nucleotide sequence ID" value="NZ_JACBZM010000001.1"/>
</dbReference>
<evidence type="ECO:0000256" key="2">
    <source>
        <dbReference type="SAM" id="Phobius"/>
    </source>
</evidence>
<keyword evidence="2" id="KW-1133">Transmembrane helix</keyword>
<dbReference type="Proteomes" id="UP000562045">
    <property type="component" value="Unassembled WGS sequence"/>
</dbReference>
<proteinExistence type="predicted"/>
<evidence type="ECO:0000313" key="3">
    <source>
        <dbReference type="EMBL" id="NYI43756.1"/>
    </source>
</evidence>
<feature type="transmembrane region" description="Helical" evidence="2">
    <location>
        <begin position="46"/>
        <end position="68"/>
    </location>
</feature>
<feature type="compositionally biased region" description="Low complexity" evidence="1">
    <location>
        <begin position="325"/>
        <end position="335"/>
    </location>
</feature>
<organism evidence="3 4">
    <name type="scientific">Nocardioides aromaticivorans</name>
    <dbReference type="NCBI Taxonomy" id="200618"/>
    <lineage>
        <taxon>Bacteria</taxon>
        <taxon>Bacillati</taxon>
        <taxon>Actinomycetota</taxon>
        <taxon>Actinomycetes</taxon>
        <taxon>Propionibacteriales</taxon>
        <taxon>Nocardioidaceae</taxon>
        <taxon>Nocardioides</taxon>
    </lineage>
</organism>
<keyword evidence="2" id="KW-0472">Membrane</keyword>
<sequence length="511" mass="53948">MPEQHDPIDELARFGAGFGSATPGGDMPLSAADVRRRGDQIRRRRTALVAGGAALAVAAVAVPVFAVIGNGDPRGDKQNIAVENPPLSRANLLRDADTEYDREGYSLFTITETFEGDGQAVYLPCQREATSALGASDSLTRVFNLAPDPEKMSPGDTFDDQTDDDMVELVAQFDSPDAARTAYDRFAEWIVDCEIPGADTVRVGAQGRSVDVADGDAVVYDINWGPVPQELDPTGDSAYIGEIGLVVQDDRIAVLKVTAIGQDYNWLPEDGGSPLERMLPKAAERLALDGAPNQPTETTEPTDTVTADDGRTTGAGEPDPGPGGPDAIPDDFPIFAGWPEEAGDGEGRIGPERPGEPLASEACGEKAADPEFVDRLRAEYHNAEDYRSRVVTTYANADEAVAAVAAIRQVYADCPTGEVRDDGYTPHWAVVDTQIGGDSFAVLGWDTLGDQPTPYGDTLLVVRLGSSVLVVAHGGESGAPSGGDDQRAVDQIVQESAPVVDAMCTWTAAGC</sequence>
<feature type="region of interest" description="Disordered" evidence="1">
    <location>
        <begin position="288"/>
        <end position="366"/>
    </location>
</feature>
<comment type="caution">
    <text evidence="3">The sequence shown here is derived from an EMBL/GenBank/DDBJ whole genome shotgun (WGS) entry which is preliminary data.</text>
</comment>
<feature type="compositionally biased region" description="Basic and acidic residues" evidence="1">
    <location>
        <begin position="345"/>
        <end position="355"/>
    </location>
</feature>
<evidence type="ECO:0000313" key="4">
    <source>
        <dbReference type="Proteomes" id="UP000562045"/>
    </source>
</evidence>
<evidence type="ECO:0000256" key="1">
    <source>
        <dbReference type="SAM" id="MobiDB-lite"/>
    </source>
</evidence>
<keyword evidence="2" id="KW-0812">Transmembrane</keyword>
<dbReference type="EMBL" id="JACBZM010000001">
    <property type="protein sequence ID" value="NYI43756.1"/>
    <property type="molecule type" value="Genomic_DNA"/>
</dbReference>
<dbReference type="AlphaFoldDB" id="A0A7Z0CJK1"/>
<gene>
    <name evidence="3" type="ORF">BJ993_000836</name>
</gene>
<accession>A0A7Z0CJK1</accession>
<protein>
    <submittedName>
        <fullName evidence="3">Uncharacterized protein</fullName>
    </submittedName>
</protein>
<reference evidence="3 4" key="1">
    <citation type="submission" date="2020-07" db="EMBL/GenBank/DDBJ databases">
        <title>Sequencing the genomes of 1000 actinobacteria strains.</title>
        <authorList>
            <person name="Klenk H.-P."/>
        </authorList>
    </citation>
    <scope>NUCLEOTIDE SEQUENCE [LARGE SCALE GENOMIC DNA]</scope>
    <source>
        <strain evidence="3 4">DSM 15131</strain>
    </source>
</reference>
<name>A0A7Z0CJK1_9ACTN</name>
<feature type="compositionally biased region" description="Low complexity" evidence="1">
    <location>
        <begin position="295"/>
        <end position="307"/>
    </location>
</feature>